<dbReference type="EC" id="1.3.1.72" evidence="2"/>
<evidence type="ECO:0000256" key="5">
    <source>
        <dbReference type="ARBA" id="ARBA00023002"/>
    </source>
</evidence>
<evidence type="ECO:0000256" key="1">
    <source>
        <dbReference type="ARBA" id="ARBA00004167"/>
    </source>
</evidence>
<dbReference type="InterPro" id="IPR036318">
    <property type="entry name" value="FAD-bd_PCMH-like_sf"/>
</dbReference>
<keyword evidence="5" id="KW-0560">Oxidoreductase</keyword>
<dbReference type="EMBL" id="QGMK01001304">
    <property type="protein sequence ID" value="TVY71219.1"/>
    <property type="molecule type" value="Genomic_DNA"/>
</dbReference>
<sequence length="514" mass="59052">MDSAMEAHDRAVARIAEDVKEFYARKEPFRIYHGSTNTTRKSQFEREQVIDTSGLDHILQFDAVNKTVLVEPNVPMDALVEATLKHGFLPPVVMEFPGITVGGGFAGTAGESSSFRWGFFDRTINRIEMVLPDGQVLMASKAENADLFFGAASSFGTLGITTLLKIQLVEAKSHVRLTYYPVESVAHAQKAIDVATEDDTITYLDAIMFSSTFGVVCIGRLTDDVGGAKIQGFTKRSDPWFYLHVKQLMTNRIMPTEEAIPIVDYLFRYDRGAFWIAVYSFSYFMTPFNRITRWILDYYMHTRVMYLALHKSGLSSQYIIQDVAIPYSRAPEFMQYLETEFNQHPIWLCPLKQNGKGTHTLQLKKTNRETPERMLNFGVWGPGPKAKDAFVAWNRKLELKVDELGGQKWLYAHTYYTEQEFDDIYNRKEYEGLREKYNASYLPTVYDKVKVDFAKEEKAIKESWVAWLSMLFWSIWPLAGLYGVYKAFRGGDYLLPKAKKKCFKKVCFDVPKEE</sequence>
<evidence type="ECO:0000313" key="9">
    <source>
        <dbReference type="EMBL" id="TVY71219.1"/>
    </source>
</evidence>
<evidence type="ECO:0000256" key="4">
    <source>
        <dbReference type="ARBA" id="ARBA00022989"/>
    </source>
</evidence>
<feature type="transmembrane region" description="Helical" evidence="7">
    <location>
        <begin position="464"/>
        <end position="485"/>
    </location>
</feature>
<dbReference type="SUPFAM" id="SSF56176">
    <property type="entry name" value="FAD-binding/transporter-associated domain-like"/>
    <property type="match status" value="1"/>
</dbReference>
<keyword evidence="3 7" id="KW-0812">Transmembrane</keyword>
<evidence type="ECO:0000313" key="10">
    <source>
        <dbReference type="Proteomes" id="UP000469558"/>
    </source>
</evidence>
<proteinExistence type="predicted"/>
<dbReference type="PANTHER" id="PTHR10801">
    <property type="entry name" value="24-DEHYDROCHOLESTEROL REDUCTASE"/>
    <property type="match status" value="1"/>
</dbReference>
<keyword evidence="10" id="KW-1185">Reference proteome</keyword>
<dbReference type="PROSITE" id="PS51387">
    <property type="entry name" value="FAD_PCMH"/>
    <property type="match status" value="1"/>
</dbReference>
<name>A0A8T9C330_9HELO</name>
<keyword evidence="6 7" id="KW-0472">Membrane</keyword>
<dbReference type="InterPro" id="IPR006094">
    <property type="entry name" value="Oxid_FAD_bind_N"/>
</dbReference>
<reference evidence="9 10" key="1">
    <citation type="submission" date="2018-05" db="EMBL/GenBank/DDBJ databases">
        <title>Genome sequencing and assembly of the regulated plant pathogen Lachnellula willkommii and related sister species for the development of diagnostic species identification markers.</title>
        <authorList>
            <person name="Giroux E."/>
            <person name="Bilodeau G."/>
        </authorList>
    </citation>
    <scope>NUCLEOTIDE SEQUENCE [LARGE SCALE GENOMIC DNA]</scope>
    <source>
        <strain evidence="9 10">CBS 268.59</strain>
    </source>
</reference>
<evidence type="ECO:0000259" key="8">
    <source>
        <dbReference type="PROSITE" id="PS51387"/>
    </source>
</evidence>
<dbReference type="AlphaFoldDB" id="A0A8T9C330"/>
<dbReference type="GO" id="GO:0008202">
    <property type="term" value="P:steroid metabolic process"/>
    <property type="evidence" value="ECO:0007669"/>
    <property type="project" value="TreeGrafter"/>
</dbReference>
<evidence type="ECO:0000256" key="6">
    <source>
        <dbReference type="ARBA" id="ARBA00023136"/>
    </source>
</evidence>
<accession>A0A8T9C330</accession>
<dbReference type="Gene3D" id="3.30.465.10">
    <property type="match status" value="1"/>
</dbReference>
<evidence type="ECO:0000256" key="3">
    <source>
        <dbReference type="ARBA" id="ARBA00022692"/>
    </source>
</evidence>
<feature type="domain" description="FAD-binding PCMH-type" evidence="8">
    <location>
        <begin position="5"/>
        <end position="171"/>
    </location>
</feature>
<dbReference type="Proteomes" id="UP000469558">
    <property type="component" value="Unassembled WGS sequence"/>
</dbReference>
<dbReference type="Pfam" id="PF01565">
    <property type="entry name" value="FAD_binding_4"/>
    <property type="match status" value="1"/>
</dbReference>
<dbReference type="GO" id="GO:0016020">
    <property type="term" value="C:membrane"/>
    <property type="evidence" value="ECO:0007669"/>
    <property type="project" value="UniProtKB-SubCell"/>
</dbReference>
<dbReference type="GO" id="GO:0005737">
    <property type="term" value="C:cytoplasm"/>
    <property type="evidence" value="ECO:0007669"/>
    <property type="project" value="TreeGrafter"/>
</dbReference>
<dbReference type="InterPro" id="IPR016166">
    <property type="entry name" value="FAD-bd_PCMH"/>
</dbReference>
<dbReference type="GO" id="GO:0071949">
    <property type="term" value="F:FAD binding"/>
    <property type="evidence" value="ECO:0007669"/>
    <property type="project" value="InterPro"/>
</dbReference>
<dbReference type="GO" id="GO:0050614">
    <property type="term" value="F:Delta24-sterol reductase activity"/>
    <property type="evidence" value="ECO:0007669"/>
    <property type="project" value="UniProtKB-EC"/>
</dbReference>
<dbReference type="InterPro" id="IPR040165">
    <property type="entry name" value="Diminuto-like"/>
</dbReference>
<comment type="subcellular location">
    <subcellularLocation>
        <location evidence="1">Membrane</location>
        <topology evidence="1">Single-pass membrane protein</topology>
    </subcellularLocation>
</comment>
<dbReference type="GO" id="GO:0000246">
    <property type="term" value="F:Delta24(24-1) sterol reductase activity"/>
    <property type="evidence" value="ECO:0007669"/>
    <property type="project" value="TreeGrafter"/>
</dbReference>
<keyword evidence="4 7" id="KW-1133">Transmembrane helix</keyword>
<evidence type="ECO:0000256" key="2">
    <source>
        <dbReference type="ARBA" id="ARBA00012405"/>
    </source>
</evidence>
<protein>
    <recommendedName>
        <fullName evidence="2">Delta(24)-sterol reductase</fullName>
        <ecNumber evidence="2">1.3.1.72</ecNumber>
    </recommendedName>
</protein>
<comment type="caution">
    <text evidence="9">The sequence shown here is derived from an EMBL/GenBank/DDBJ whole genome shotgun (WGS) entry which is preliminary data.</text>
</comment>
<dbReference type="OrthoDB" id="415825at2759"/>
<dbReference type="InterPro" id="IPR016169">
    <property type="entry name" value="FAD-bd_PCMH_sub2"/>
</dbReference>
<organism evidence="9 10">
    <name type="scientific">Lachnellula suecica</name>
    <dbReference type="NCBI Taxonomy" id="602035"/>
    <lineage>
        <taxon>Eukaryota</taxon>
        <taxon>Fungi</taxon>
        <taxon>Dikarya</taxon>
        <taxon>Ascomycota</taxon>
        <taxon>Pezizomycotina</taxon>
        <taxon>Leotiomycetes</taxon>
        <taxon>Helotiales</taxon>
        <taxon>Lachnaceae</taxon>
        <taxon>Lachnellula</taxon>
    </lineage>
</organism>
<evidence type="ECO:0000256" key="7">
    <source>
        <dbReference type="SAM" id="Phobius"/>
    </source>
</evidence>
<dbReference type="PANTHER" id="PTHR10801:SF0">
    <property type="entry name" value="DELTA(24)-STEROL REDUCTASE"/>
    <property type="match status" value="1"/>
</dbReference>
<gene>
    <name evidence="9" type="primary">DHCR24_0</name>
    <name evidence="9" type="ORF">LSUE1_G007581</name>
</gene>
<dbReference type="FunFam" id="3.30.465.10:FF:000031">
    <property type="entry name" value="FAD binding domain protein"/>
    <property type="match status" value="1"/>
</dbReference>